<dbReference type="PANTHER" id="PTHR32054">
    <property type="entry name" value="HEAVY CHAIN, PUTATIVE, EXPRESSED-RELATED-RELATED"/>
    <property type="match status" value="1"/>
</dbReference>
<evidence type="ECO:0000313" key="5">
    <source>
        <dbReference type="EMBL" id="EPS74564.1"/>
    </source>
</evidence>
<protein>
    <recommendedName>
        <fullName evidence="7">WEB family protein</fullName>
    </recommendedName>
</protein>
<dbReference type="GO" id="GO:0009904">
    <property type="term" value="P:chloroplast accumulation movement"/>
    <property type="evidence" value="ECO:0007669"/>
    <property type="project" value="TreeGrafter"/>
</dbReference>
<evidence type="ECO:0000256" key="4">
    <source>
        <dbReference type="SAM" id="MobiDB-lite"/>
    </source>
</evidence>
<dbReference type="AlphaFoldDB" id="S8D4A0"/>
<evidence type="ECO:0000256" key="1">
    <source>
        <dbReference type="ARBA" id="ARBA00005485"/>
    </source>
</evidence>
<gene>
    <name evidence="5" type="ORF">M569_00192</name>
</gene>
<accession>S8D4A0</accession>
<keyword evidence="6" id="KW-1185">Reference proteome</keyword>
<dbReference type="PANTHER" id="PTHR32054:SF3">
    <property type="entry name" value="HEAVY CHAIN, PUTATIVE, EXPRESSED-RELATED"/>
    <property type="match status" value="1"/>
</dbReference>
<keyword evidence="2 3" id="KW-0175">Coiled coil</keyword>
<dbReference type="OrthoDB" id="1933125at2759"/>
<name>S8D4A0_9LAMI</name>
<dbReference type="EMBL" id="AUSU01000045">
    <property type="protein sequence ID" value="EPS74564.1"/>
    <property type="molecule type" value="Genomic_DNA"/>
</dbReference>
<evidence type="ECO:0008006" key="7">
    <source>
        <dbReference type="Google" id="ProtNLM"/>
    </source>
</evidence>
<dbReference type="InterPro" id="IPR008545">
    <property type="entry name" value="Web"/>
</dbReference>
<dbReference type="Pfam" id="PF05701">
    <property type="entry name" value="WEMBL"/>
    <property type="match status" value="1"/>
</dbReference>
<feature type="region of interest" description="Disordered" evidence="4">
    <location>
        <begin position="317"/>
        <end position="345"/>
    </location>
</feature>
<dbReference type="GO" id="GO:0009903">
    <property type="term" value="P:chloroplast avoidance movement"/>
    <property type="evidence" value="ECO:0007669"/>
    <property type="project" value="TreeGrafter"/>
</dbReference>
<feature type="coiled-coil region" evidence="3">
    <location>
        <begin position="73"/>
        <end position="135"/>
    </location>
</feature>
<reference evidence="5 6" key="1">
    <citation type="journal article" date="2013" name="BMC Genomics">
        <title>The miniature genome of a carnivorous plant Genlisea aurea contains a low number of genes and short non-coding sequences.</title>
        <authorList>
            <person name="Leushkin E.V."/>
            <person name="Sutormin R.A."/>
            <person name="Nabieva E.R."/>
            <person name="Penin A.A."/>
            <person name="Kondrashov A.S."/>
            <person name="Logacheva M.D."/>
        </authorList>
    </citation>
    <scope>NUCLEOTIDE SEQUENCE [LARGE SCALE GENOMIC DNA]</scope>
</reference>
<proteinExistence type="inferred from homology"/>
<feature type="compositionally biased region" description="Basic and acidic residues" evidence="4">
    <location>
        <begin position="323"/>
        <end position="345"/>
    </location>
</feature>
<feature type="region of interest" description="Disordered" evidence="4">
    <location>
        <begin position="385"/>
        <end position="417"/>
    </location>
</feature>
<feature type="coiled-coil region" evidence="3">
    <location>
        <begin position="491"/>
        <end position="532"/>
    </location>
</feature>
<comment type="similarity">
    <text evidence="1">Belongs to the WEB family.</text>
</comment>
<dbReference type="GO" id="GO:0005829">
    <property type="term" value="C:cytosol"/>
    <property type="evidence" value="ECO:0007669"/>
    <property type="project" value="TreeGrafter"/>
</dbReference>
<evidence type="ECO:0000256" key="2">
    <source>
        <dbReference type="ARBA" id="ARBA00023054"/>
    </source>
</evidence>
<comment type="caution">
    <text evidence="5">The sequence shown here is derived from an EMBL/GenBank/DDBJ whole genome shotgun (WGS) entry which is preliminary data.</text>
</comment>
<evidence type="ECO:0000313" key="6">
    <source>
        <dbReference type="Proteomes" id="UP000015453"/>
    </source>
</evidence>
<dbReference type="Proteomes" id="UP000015453">
    <property type="component" value="Unassembled WGS sequence"/>
</dbReference>
<organism evidence="5 6">
    <name type="scientific">Genlisea aurea</name>
    <dbReference type="NCBI Taxonomy" id="192259"/>
    <lineage>
        <taxon>Eukaryota</taxon>
        <taxon>Viridiplantae</taxon>
        <taxon>Streptophyta</taxon>
        <taxon>Embryophyta</taxon>
        <taxon>Tracheophyta</taxon>
        <taxon>Spermatophyta</taxon>
        <taxon>Magnoliopsida</taxon>
        <taxon>eudicotyledons</taxon>
        <taxon>Gunneridae</taxon>
        <taxon>Pentapetalae</taxon>
        <taxon>asterids</taxon>
        <taxon>lamiids</taxon>
        <taxon>Lamiales</taxon>
        <taxon>Lentibulariaceae</taxon>
        <taxon>Genlisea</taxon>
    </lineage>
</organism>
<evidence type="ECO:0000256" key="3">
    <source>
        <dbReference type="SAM" id="Coils"/>
    </source>
</evidence>
<sequence length="548" mass="62112">ESPADSPKADVGEIDTRAPFESVKAAVSLFGDVGSPRAIPMTKKTKAEEQRLLEKEAQHHMVLRELQHYRDHLRAEEMAKDQALKDLEKAKITLLELTNNLERISESKQAAIRSAELAKTRAKELEEQKSQLGTDAWKLDVDAEREKYRASSGELIATKQELTNLRQDFDSILQVKLSAFQAEEDALRAARTSRGRANQLSDEVSALRMMLDKVNSDSHRAEEEHLKLIAEKEVHLLVHKSAKQISDEQFGHLKEELENEENLKQRLQEVTEAIDGLQEQLNFVQASDFNALKGIVSELASVKNELEEVVAEEESVKSSVDSLKLESEKTKRERSDWEKKATEAESKLEQIQNELENKKTDLEAANSSTVFEDMKSTLEKLIEETKKKKQETDDTMREVELQRQDAEMARRSAKEGEEKLQIALKMVEEAHAAKKLADEQIHNSPSCDAEAIGGSARKIRLSAEEFKSTIDKIEQCKSEADEKVATIKAHIENLNASEKEVLQKVDAMSKEITNLQSEIEDARKRTEMAEAARKIVEGELQKWHQNEE</sequence>
<feature type="non-terminal residue" evidence="5">
    <location>
        <position position="1"/>
    </location>
</feature>